<evidence type="ECO:0000313" key="10">
    <source>
        <dbReference type="Proteomes" id="UP000199114"/>
    </source>
</evidence>
<feature type="transmembrane region" description="Helical" evidence="6">
    <location>
        <begin position="374"/>
        <end position="395"/>
    </location>
</feature>
<comment type="subcellular location">
    <subcellularLocation>
        <location evidence="1">Cell membrane</location>
        <topology evidence="1">Multi-pass membrane protein</topology>
    </subcellularLocation>
</comment>
<dbReference type="Proteomes" id="UP000199114">
    <property type="component" value="Unassembled WGS sequence"/>
</dbReference>
<gene>
    <name evidence="9" type="ORF">SAMN04489841_0873</name>
</gene>
<keyword evidence="3 6" id="KW-0812">Transmembrane</keyword>
<feature type="transmembrane region" description="Helical" evidence="6">
    <location>
        <begin position="29"/>
        <end position="53"/>
    </location>
</feature>
<dbReference type="InterPro" id="IPR025857">
    <property type="entry name" value="MacB_PCD"/>
</dbReference>
<evidence type="ECO:0000256" key="1">
    <source>
        <dbReference type="ARBA" id="ARBA00004651"/>
    </source>
</evidence>
<dbReference type="GO" id="GO:0098797">
    <property type="term" value="C:plasma membrane protein complex"/>
    <property type="evidence" value="ECO:0007669"/>
    <property type="project" value="TreeGrafter"/>
</dbReference>
<reference evidence="10" key="1">
    <citation type="submission" date="2016-10" db="EMBL/GenBank/DDBJ databases">
        <authorList>
            <person name="Varghese N."/>
            <person name="Submissions S."/>
        </authorList>
    </citation>
    <scope>NUCLEOTIDE SEQUENCE [LARGE SCALE GENOMIC DNA]</scope>
    <source>
        <strain evidence="10">DSM 25055</strain>
    </source>
</reference>
<evidence type="ECO:0000259" key="7">
    <source>
        <dbReference type="Pfam" id="PF02687"/>
    </source>
</evidence>
<name>A0A1H9BVW9_9EURY</name>
<dbReference type="InterPro" id="IPR051447">
    <property type="entry name" value="Lipoprotein-release_system"/>
</dbReference>
<feature type="transmembrane region" description="Helical" evidence="6">
    <location>
        <begin position="323"/>
        <end position="354"/>
    </location>
</feature>
<feature type="domain" description="MacB-like periplasmic core" evidence="8">
    <location>
        <begin position="28"/>
        <end position="253"/>
    </location>
</feature>
<evidence type="ECO:0000256" key="5">
    <source>
        <dbReference type="ARBA" id="ARBA00023136"/>
    </source>
</evidence>
<keyword evidence="4 6" id="KW-1133">Transmembrane helix</keyword>
<dbReference type="Pfam" id="PF02687">
    <property type="entry name" value="FtsX"/>
    <property type="match status" value="1"/>
</dbReference>
<dbReference type="STRING" id="1186196.SAMN04489841_0873"/>
<feature type="transmembrane region" description="Helical" evidence="6">
    <location>
        <begin position="274"/>
        <end position="303"/>
    </location>
</feature>
<dbReference type="InterPro" id="IPR003838">
    <property type="entry name" value="ABC3_permease_C"/>
</dbReference>
<keyword evidence="5 6" id="KW-0472">Membrane</keyword>
<feature type="domain" description="ABC3 transporter permease C-terminal" evidence="7">
    <location>
        <begin position="284"/>
        <end position="399"/>
    </location>
</feature>
<keyword evidence="10" id="KW-1185">Reference proteome</keyword>
<dbReference type="EMBL" id="FOFD01000001">
    <property type="protein sequence ID" value="SEP93080.1"/>
    <property type="molecule type" value="Genomic_DNA"/>
</dbReference>
<accession>A0A1H9BVW9</accession>
<evidence type="ECO:0000313" key="9">
    <source>
        <dbReference type="EMBL" id="SEP93080.1"/>
    </source>
</evidence>
<evidence type="ECO:0000256" key="4">
    <source>
        <dbReference type="ARBA" id="ARBA00022989"/>
    </source>
</evidence>
<dbReference type="AlphaFoldDB" id="A0A1H9BVW9"/>
<evidence type="ECO:0000256" key="2">
    <source>
        <dbReference type="ARBA" id="ARBA00022475"/>
    </source>
</evidence>
<proteinExistence type="predicted"/>
<sequence length="408" mass="42231">MTMRRLLVKGHAVARLAASQARHERGRTVLVVLAIALAVLAVTLLASLGFGVMQTGEEQFDRAGQDVWISGESVELTATGGIENPITDAHGLAREVEERDDVESASPLAFHAVYVGTEPDDLELVTGVGVPGTGNTATGDGFSEGNSHYANGSYDGPMSQEIVIDPQTADLFDVGVGDTLYVGTSRADAPEREFEIVGLSGEYSQFLGTSTVTMPISELQELAGTTGTDRATFVTVTTADGADRDAVSEDIQRSHPEYHVRTSEDQFESMLGEYLLVLASGATLVALALLAGVALTTNTLVLVAVQQREELAALRALGLSRGLIAGVVGGQGFALGALGGALGLLATPLAAVALDRLAASAVGFENLLRTPPTVYAAGLLIAVGIGTLGAVVAGWRAARYARVDELGA</sequence>
<keyword evidence="2" id="KW-1003">Cell membrane</keyword>
<protein>
    <submittedName>
        <fullName evidence="9">Putative ABC transport system permease protein</fullName>
    </submittedName>
</protein>
<evidence type="ECO:0000259" key="8">
    <source>
        <dbReference type="Pfam" id="PF12704"/>
    </source>
</evidence>
<dbReference type="GO" id="GO:0044874">
    <property type="term" value="P:lipoprotein localization to outer membrane"/>
    <property type="evidence" value="ECO:0007669"/>
    <property type="project" value="TreeGrafter"/>
</dbReference>
<dbReference type="PANTHER" id="PTHR30489:SF0">
    <property type="entry name" value="LIPOPROTEIN-RELEASING SYSTEM TRANSMEMBRANE PROTEIN LOLE"/>
    <property type="match status" value="1"/>
</dbReference>
<dbReference type="Pfam" id="PF12704">
    <property type="entry name" value="MacB_PCD"/>
    <property type="match status" value="1"/>
</dbReference>
<evidence type="ECO:0000256" key="6">
    <source>
        <dbReference type="SAM" id="Phobius"/>
    </source>
</evidence>
<organism evidence="9 10">
    <name type="scientific">Natrinema salaciae</name>
    <dbReference type="NCBI Taxonomy" id="1186196"/>
    <lineage>
        <taxon>Archaea</taxon>
        <taxon>Methanobacteriati</taxon>
        <taxon>Methanobacteriota</taxon>
        <taxon>Stenosarchaea group</taxon>
        <taxon>Halobacteria</taxon>
        <taxon>Halobacteriales</taxon>
        <taxon>Natrialbaceae</taxon>
        <taxon>Natrinema</taxon>
    </lineage>
</organism>
<dbReference type="PANTHER" id="PTHR30489">
    <property type="entry name" value="LIPOPROTEIN-RELEASING SYSTEM TRANSMEMBRANE PROTEIN LOLE"/>
    <property type="match status" value="1"/>
</dbReference>
<evidence type="ECO:0000256" key="3">
    <source>
        <dbReference type="ARBA" id="ARBA00022692"/>
    </source>
</evidence>